<comment type="caution">
    <text evidence="2">The sequence shown here is derived from an EMBL/GenBank/DDBJ whole genome shotgun (WGS) entry which is preliminary data.</text>
</comment>
<name>A0ABD0NNX1_CIRMR</name>
<accession>A0ABD0NNX1</accession>
<keyword evidence="1" id="KW-1133">Transmembrane helix</keyword>
<proteinExistence type="predicted"/>
<organism evidence="2 3">
    <name type="scientific">Cirrhinus mrigala</name>
    <name type="common">Mrigala</name>
    <dbReference type="NCBI Taxonomy" id="683832"/>
    <lineage>
        <taxon>Eukaryota</taxon>
        <taxon>Metazoa</taxon>
        <taxon>Chordata</taxon>
        <taxon>Craniata</taxon>
        <taxon>Vertebrata</taxon>
        <taxon>Euteleostomi</taxon>
        <taxon>Actinopterygii</taxon>
        <taxon>Neopterygii</taxon>
        <taxon>Teleostei</taxon>
        <taxon>Ostariophysi</taxon>
        <taxon>Cypriniformes</taxon>
        <taxon>Cyprinidae</taxon>
        <taxon>Labeoninae</taxon>
        <taxon>Labeonini</taxon>
        <taxon>Cirrhinus</taxon>
    </lineage>
</organism>
<keyword evidence="1" id="KW-0472">Membrane</keyword>
<evidence type="ECO:0000256" key="1">
    <source>
        <dbReference type="SAM" id="Phobius"/>
    </source>
</evidence>
<keyword evidence="1" id="KW-0812">Transmembrane</keyword>
<keyword evidence="3" id="KW-1185">Reference proteome</keyword>
<reference evidence="2 3" key="1">
    <citation type="submission" date="2024-05" db="EMBL/GenBank/DDBJ databases">
        <title>Genome sequencing and assembly of Indian major carp, Cirrhinus mrigala (Hamilton, 1822).</title>
        <authorList>
            <person name="Mohindra V."/>
            <person name="Chowdhury L.M."/>
            <person name="Lal K."/>
            <person name="Jena J.K."/>
        </authorList>
    </citation>
    <scope>NUCLEOTIDE SEQUENCE [LARGE SCALE GENOMIC DNA]</scope>
    <source>
        <strain evidence="2">CM1030</strain>
        <tissue evidence="2">Blood</tissue>
    </source>
</reference>
<dbReference type="EMBL" id="JAMKFB020000020">
    <property type="protein sequence ID" value="KAL0163654.1"/>
    <property type="molecule type" value="Genomic_DNA"/>
</dbReference>
<gene>
    <name evidence="2" type="ORF">M9458_039407</name>
</gene>
<feature type="transmembrane region" description="Helical" evidence="1">
    <location>
        <begin position="31"/>
        <end position="48"/>
    </location>
</feature>
<evidence type="ECO:0000313" key="2">
    <source>
        <dbReference type="EMBL" id="KAL0163654.1"/>
    </source>
</evidence>
<dbReference type="Proteomes" id="UP001529510">
    <property type="component" value="Unassembled WGS sequence"/>
</dbReference>
<sequence length="49" mass="5214">SSVLLWWSSVPSAPSALPWGSLDPPVSPAPLWWLPAPPVYVGIVLVYAS</sequence>
<dbReference type="AlphaFoldDB" id="A0ABD0NNX1"/>
<evidence type="ECO:0000313" key="3">
    <source>
        <dbReference type="Proteomes" id="UP001529510"/>
    </source>
</evidence>
<feature type="non-terminal residue" evidence="2">
    <location>
        <position position="1"/>
    </location>
</feature>
<protein>
    <submittedName>
        <fullName evidence="2">Uncharacterized protein</fullName>
    </submittedName>
</protein>